<evidence type="ECO:0000256" key="5">
    <source>
        <dbReference type="ARBA" id="ARBA00022705"/>
    </source>
</evidence>
<dbReference type="SUPFAM" id="SSF52540">
    <property type="entry name" value="P-loop containing nucleoside triphosphate hydrolases"/>
    <property type="match status" value="1"/>
</dbReference>
<evidence type="ECO:0000256" key="3">
    <source>
        <dbReference type="ARBA" id="ARBA00022679"/>
    </source>
</evidence>
<dbReference type="Gene3D" id="3.40.50.300">
    <property type="entry name" value="P-loop containing nucleotide triphosphate hydrolases"/>
    <property type="match status" value="1"/>
</dbReference>
<dbReference type="Pfam" id="PF21694">
    <property type="entry name" value="DNA_pol3_delta_C"/>
    <property type="match status" value="1"/>
</dbReference>
<feature type="domain" description="DNA polymerase III delta subunit-like C-terminal" evidence="10">
    <location>
        <begin position="201"/>
        <end position="321"/>
    </location>
</feature>
<keyword evidence="6" id="KW-0239">DNA-directed DNA polymerase</keyword>
<evidence type="ECO:0000256" key="7">
    <source>
        <dbReference type="ARBA" id="ARBA00034754"/>
    </source>
</evidence>
<dbReference type="Proteomes" id="UP000034616">
    <property type="component" value="Unassembled WGS sequence"/>
</dbReference>
<accession>A0A0G0UER9</accession>
<evidence type="ECO:0000256" key="6">
    <source>
        <dbReference type="ARBA" id="ARBA00022932"/>
    </source>
</evidence>
<organism evidence="11 12">
    <name type="scientific">Candidatus Uhrbacteria bacterium GW2011_GWC2_41_11</name>
    <dbReference type="NCBI Taxonomy" id="1618985"/>
    <lineage>
        <taxon>Bacteria</taxon>
        <taxon>Candidatus Uhriibacteriota</taxon>
    </lineage>
</organism>
<dbReference type="EMBL" id="LCAH01000003">
    <property type="protein sequence ID" value="KKR87429.1"/>
    <property type="molecule type" value="Genomic_DNA"/>
</dbReference>
<dbReference type="InterPro" id="IPR005790">
    <property type="entry name" value="DNA_polIII_delta"/>
</dbReference>
<protein>
    <recommendedName>
        <fullName evidence="2">DNA polymerase III subunit delta</fullName>
        <ecNumber evidence="1">2.7.7.7</ecNumber>
    </recommendedName>
</protein>
<dbReference type="GO" id="GO:0003887">
    <property type="term" value="F:DNA-directed DNA polymerase activity"/>
    <property type="evidence" value="ECO:0007669"/>
    <property type="project" value="UniProtKB-KW"/>
</dbReference>
<name>A0A0G0UER9_9BACT</name>
<evidence type="ECO:0000256" key="1">
    <source>
        <dbReference type="ARBA" id="ARBA00012417"/>
    </source>
</evidence>
<evidence type="ECO:0000313" key="11">
    <source>
        <dbReference type="EMBL" id="KKR87429.1"/>
    </source>
</evidence>
<evidence type="ECO:0000259" key="9">
    <source>
        <dbReference type="Pfam" id="PF06144"/>
    </source>
</evidence>
<gene>
    <name evidence="11" type="ORF">UU35_C0003G0056</name>
</gene>
<evidence type="ECO:0000259" key="10">
    <source>
        <dbReference type="Pfam" id="PF21694"/>
    </source>
</evidence>
<comment type="catalytic activity">
    <reaction evidence="8">
        <text>DNA(n) + a 2'-deoxyribonucleoside 5'-triphosphate = DNA(n+1) + diphosphate</text>
        <dbReference type="Rhea" id="RHEA:22508"/>
        <dbReference type="Rhea" id="RHEA-COMP:17339"/>
        <dbReference type="Rhea" id="RHEA-COMP:17340"/>
        <dbReference type="ChEBI" id="CHEBI:33019"/>
        <dbReference type="ChEBI" id="CHEBI:61560"/>
        <dbReference type="ChEBI" id="CHEBI:173112"/>
        <dbReference type="EC" id="2.7.7.7"/>
    </reaction>
</comment>
<keyword evidence="4" id="KW-0548">Nucleotidyltransferase</keyword>
<dbReference type="InterPro" id="IPR008921">
    <property type="entry name" value="DNA_pol3_clamp-load_cplx_C"/>
</dbReference>
<keyword evidence="3" id="KW-0808">Transferase</keyword>
<dbReference type="GO" id="GO:0009360">
    <property type="term" value="C:DNA polymerase III complex"/>
    <property type="evidence" value="ECO:0007669"/>
    <property type="project" value="InterPro"/>
</dbReference>
<evidence type="ECO:0000256" key="8">
    <source>
        <dbReference type="ARBA" id="ARBA00049244"/>
    </source>
</evidence>
<dbReference type="Pfam" id="PF06144">
    <property type="entry name" value="DNA_pol3_delta"/>
    <property type="match status" value="1"/>
</dbReference>
<feature type="domain" description="DNA polymerase III delta N-terminal" evidence="9">
    <location>
        <begin position="4"/>
        <end position="81"/>
    </location>
</feature>
<dbReference type="NCBIfam" id="TIGR01128">
    <property type="entry name" value="holA"/>
    <property type="match status" value="1"/>
</dbReference>
<sequence length="325" mass="37056">MMILVYGDDTFRVQEKVQELISAFVKKFDPGKLNLSLFPSGGSDKVDMDDAARTIACAPFLSERRMVVIRDGFRSLKKNQEGTWEERLLKTGDSTIVIFWESTSIKDVEKHPLYKIISEKSGVYTYVFPLLQHKELISWISKCVQKYGSTIEVKAQELLALKTGSDLWQLNGEIQKLVGYADGKNISRFMVETLVHAQFSDQIFAFLDAVSQQRIIDAMQLLEEERLSGASDGYLFNMLTRQVRILLELKACLEEHPTLSKDKAASLLNLHPFVVSKTISQVKAFPLEHLKKTHDYFYELDRGMKTGRYSERMGMDLAIVALLQP</sequence>
<comment type="similarity">
    <text evidence="7">Belongs to the DNA polymerase HolA subunit family.</text>
</comment>
<proteinExistence type="inferred from homology"/>
<dbReference type="InterPro" id="IPR027417">
    <property type="entry name" value="P-loop_NTPase"/>
</dbReference>
<dbReference type="GO" id="GO:0006261">
    <property type="term" value="P:DNA-templated DNA replication"/>
    <property type="evidence" value="ECO:0007669"/>
    <property type="project" value="TreeGrafter"/>
</dbReference>
<keyword evidence="5" id="KW-0235">DNA replication</keyword>
<dbReference type="Gene3D" id="1.10.8.60">
    <property type="match status" value="1"/>
</dbReference>
<dbReference type="SUPFAM" id="SSF48019">
    <property type="entry name" value="post-AAA+ oligomerization domain-like"/>
    <property type="match status" value="1"/>
</dbReference>
<dbReference type="PANTHER" id="PTHR34388">
    <property type="entry name" value="DNA POLYMERASE III SUBUNIT DELTA"/>
    <property type="match status" value="1"/>
</dbReference>
<dbReference type="InterPro" id="IPR010372">
    <property type="entry name" value="DNA_pol3_delta_N"/>
</dbReference>
<evidence type="ECO:0000313" key="12">
    <source>
        <dbReference type="Proteomes" id="UP000034616"/>
    </source>
</evidence>
<evidence type="ECO:0000256" key="4">
    <source>
        <dbReference type="ARBA" id="ARBA00022695"/>
    </source>
</evidence>
<dbReference type="InterPro" id="IPR048466">
    <property type="entry name" value="DNA_pol3_delta-like_C"/>
</dbReference>
<dbReference type="AlphaFoldDB" id="A0A0G0UER9"/>
<evidence type="ECO:0000256" key="2">
    <source>
        <dbReference type="ARBA" id="ARBA00017703"/>
    </source>
</evidence>
<comment type="caution">
    <text evidence="11">The sequence shown here is derived from an EMBL/GenBank/DDBJ whole genome shotgun (WGS) entry which is preliminary data.</text>
</comment>
<dbReference type="Gene3D" id="1.20.272.10">
    <property type="match status" value="1"/>
</dbReference>
<dbReference type="EC" id="2.7.7.7" evidence="1"/>
<dbReference type="PANTHER" id="PTHR34388:SF1">
    <property type="entry name" value="DNA POLYMERASE III SUBUNIT DELTA"/>
    <property type="match status" value="1"/>
</dbReference>
<reference evidence="11 12" key="1">
    <citation type="journal article" date="2015" name="Nature">
        <title>rRNA introns, odd ribosomes, and small enigmatic genomes across a large radiation of phyla.</title>
        <authorList>
            <person name="Brown C.T."/>
            <person name="Hug L.A."/>
            <person name="Thomas B.C."/>
            <person name="Sharon I."/>
            <person name="Castelle C.J."/>
            <person name="Singh A."/>
            <person name="Wilkins M.J."/>
            <person name="Williams K.H."/>
            <person name="Banfield J.F."/>
        </authorList>
    </citation>
    <scope>NUCLEOTIDE SEQUENCE [LARGE SCALE GENOMIC DNA]</scope>
</reference>
<dbReference type="GO" id="GO:0003677">
    <property type="term" value="F:DNA binding"/>
    <property type="evidence" value="ECO:0007669"/>
    <property type="project" value="InterPro"/>
</dbReference>